<evidence type="ECO:0000256" key="6">
    <source>
        <dbReference type="SAM" id="Phobius"/>
    </source>
</evidence>
<keyword evidence="8" id="KW-1185">Reference proteome</keyword>
<keyword evidence="4 6" id="KW-1133">Transmembrane helix</keyword>
<evidence type="ECO:0000256" key="4">
    <source>
        <dbReference type="ARBA" id="ARBA00022989"/>
    </source>
</evidence>
<evidence type="ECO:0000256" key="3">
    <source>
        <dbReference type="ARBA" id="ARBA00022692"/>
    </source>
</evidence>
<dbReference type="AlphaFoldDB" id="A0AAP0CFN9"/>
<dbReference type="EMBL" id="JBCNJP010000027">
    <property type="protein sequence ID" value="KAK9053207.1"/>
    <property type="molecule type" value="Genomic_DNA"/>
</dbReference>
<feature type="transmembrane region" description="Helical" evidence="6">
    <location>
        <begin position="49"/>
        <end position="68"/>
    </location>
</feature>
<evidence type="ECO:0000313" key="7">
    <source>
        <dbReference type="EMBL" id="KAK9053207.1"/>
    </source>
</evidence>
<feature type="transmembrane region" description="Helical" evidence="6">
    <location>
        <begin position="12"/>
        <end position="37"/>
    </location>
</feature>
<dbReference type="PANTHER" id="PTHR30509">
    <property type="entry name" value="P-HYDROXYBENZOIC ACID EFFLUX PUMP SUBUNIT-RELATED"/>
    <property type="match status" value="1"/>
</dbReference>
<evidence type="ECO:0000256" key="5">
    <source>
        <dbReference type="ARBA" id="ARBA00023136"/>
    </source>
</evidence>
<evidence type="ECO:0000256" key="2">
    <source>
        <dbReference type="ARBA" id="ARBA00022475"/>
    </source>
</evidence>
<comment type="caution">
    <text evidence="7">The sequence shown here is derived from an EMBL/GenBank/DDBJ whole genome shotgun (WGS) entry which is preliminary data.</text>
</comment>
<proteinExistence type="predicted"/>
<gene>
    <name evidence="7" type="ORF">SSX86_029839</name>
</gene>
<accession>A0AAP0CFN9</accession>
<dbReference type="Proteomes" id="UP001408789">
    <property type="component" value="Unassembled WGS sequence"/>
</dbReference>
<organism evidence="7 8">
    <name type="scientific">Deinandra increscens subsp. villosa</name>
    <dbReference type="NCBI Taxonomy" id="3103831"/>
    <lineage>
        <taxon>Eukaryota</taxon>
        <taxon>Viridiplantae</taxon>
        <taxon>Streptophyta</taxon>
        <taxon>Embryophyta</taxon>
        <taxon>Tracheophyta</taxon>
        <taxon>Spermatophyta</taxon>
        <taxon>Magnoliopsida</taxon>
        <taxon>eudicotyledons</taxon>
        <taxon>Gunneridae</taxon>
        <taxon>Pentapetalae</taxon>
        <taxon>asterids</taxon>
        <taxon>campanulids</taxon>
        <taxon>Asterales</taxon>
        <taxon>Asteraceae</taxon>
        <taxon>Asteroideae</taxon>
        <taxon>Heliantheae alliance</taxon>
        <taxon>Madieae</taxon>
        <taxon>Madiinae</taxon>
        <taxon>Deinandra</taxon>
    </lineage>
</organism>
<evidence type="ECO:0008006" key="9">
    <source>
        <dbReference type="Google" id="ProtNLM"/>
    </source>
</evidence>
<keyword evidence="5 6" id="KW-0472">Membrane</keyword>
<evidence type="ECO:0000256" key="1">
    <source>
        <dbReference type="ARBA" id="ARBA00004651"/>
    </source>
</evidence>
<comment type="subcellular location">
    <subcellularLocation>
        <location evidence="1">Cell membrane</location>
        <topology evidence="1">Multi-pass membrane protein</topology>
    </subcellularLocation>
</comment>
<sequence length="127" mass="13516">MLQLLTHRSRAIWLSCLSTSLYTATACSIVAAATLFSPSSLRRHVTFPAFSYVTVILIVIGASLGDTLRGCWGRCLRHRLNPCPDDFRVLGDRDVTSDDGDDVSVGGGGVVCSYVAGSEDSFGDDGV</sequence>
<protein>
    <recommendedName>
        <fullName evidence="9">Transmembrane protein</fullName>
    </recommendedName>
</protein>
<name>A0AAP0CFN9_9ASTR</name>
<keyword evidence="3 6" id="KW-0812">Transmembrane</keyword>
<dbReference type="GO" id="GO:0005886">
    <property type="term" value="C:plasma membrane"/>
    <property type="evidence" value="ECO:0007669"/>
    <property type="project" value="UniProtKB-SubCell"/>
</dbReference>
<reference evidence="7 8" key="1">
    <citation type="submission" date="2024-04" db="EMBL/GenBank/DDBJ databases">
        <title>The reference genome of an endangered Asteraceae, Deinandra increscens subsp. villosa, native to the Central Coast of California.</title>
        <authorList>
            <person name="Guilliams M."/>
            <person name="Hasenstab-Lehman K."/>
            <person name="Meyer R."/>
            <person name="Mcevoy S."/>
        </authorList>
    </citation>
    <scope>NUCLEOTIDE SEQUENCE [LARGE SCALE GENOMIC DNA]</scope>
    <source>
        <tissue evidence="7">Leaf</tissue>
    </source>
</reference>
<evidence type="ECO:0000313" key="8">
    <source>
        <dbReference type="Proteomes" id="UP001408789"/>
    </source>
</evidence>
<keyword evidence="2" id="KW-1003">Cell membrane</keyword>
<dbReference type="PANTHER" id="PTHR30509:SF9">
    <property type="entry name" value="MULTIDRUG RESISTANCE PROTEIN MDTO"/>
    <property type="match status" value="1"/>
</dbReference>